<feature type="binding site" evidence="8">
    <location>
        <position position="207"/>
    </location>
    <ligand>
        <name>Ca(2+)</name>
        <dbReference type="ChEBI" id="CHEBI:29108"/>
        <label>3</label>
    </ligand>
</feature>
<dbReference type="GO" id="GO:0004222">
    <property type="term" value="F:metalloendopeptidase activity"/>
    <property type="evidence" value="ECO:0007669"/>
    <property type="project" value="InterPro"/>
</dbReference>
<dbReference type="GO" id="GO:0030574">
    <property type="term" value="P:collagen catabolic process"/>
    <property type="evidence" value="ECO:0007669"/>
    <property type="project" value="TreeGrafter"/>
</dbReference>
<feature type="binding site" evidence="8">
    <location>
        <position position="176"/>
    </location>
    <ligand>
        <name>Ca(2+)</name>
        <dbReference type="ChEBI" id="CHEBI:29108"/>
        <label>3</label>
    </ligand>
</feature>
<comment type="cofactor">
    <cofactor evidence="8">
        <name>Zn(2+)</name>
        <dbReference type="ChEBI" id="CHEBI:29105"/>
    </cofactor>
    <text evidence="8">Binds 2 Zn(2+) ions per subunit.</text>
</comment>
<dbReference type="GO" id="GO:0006508">
    <property type="term" value="P:proteolysis"/>
    <property type="evidence" value="ECO:0007669"/>
    <property type="project" value="UniProtKB-KW"/>
</dbReference>
<evidence type="ECO:0000259" key="10">
    <source>
        <dbReference type="SMART" id="SM00235"/>
    </source>
</evidence>
<evidence type="ECO:0000256" key="2">
    <source>
        <dbReference type="ARBA" id="ARBA00022670"/>
    </source>
</evidence>
<dbReference type="GO" id="GO:0008270">
    <property type="term" value="F:zinc ion binding"/>
    <property type="evidence" value="ECO:0007669"/>
    <property type="project" value="InterPro"/>
</dbReference>
<keyword evidence="5" id="KW-0378">Hydrolase</keyword>
<feature type="binding site" evidence="8">
    <location>
        <position position="159"/>
    </location>
    <ligand>
        <name>Ca(2+)</name>
        <dbReference type="ChEBI" id="CHEBI:29108"/>
        <label>2</label>
    </ligand>
</feature>
<evidence type="ECO:0000256" key="5">
    <source>
        <dbReference type="ARBA" id="ARBA00022801"/>
    </source>
</evidence>
<dbReference type="WBParaSite" id="jg20438">
    <property type="protein sequence ID" value="jg20438"/>
    <property type="gene ID" value="jg20438"/>
</dbReference>
<evidence type="ECO:0000256" key="4">
    <source>
        <dbReference type="ARBA" id="ARBA00022729"/>
    </source>
</evidence>
<feature type="binding site" evidence="8">
    <location>
        <position position="177"/>
    </location>
    <ligand>
        <name>Ca(2+)</name>
        <dbReference type="ChEBI" id="CHEBI:29108"/>
        <label>3</label>
    </ligand>
</feature>
<keyword evidence="3 8" id="KW-0479">Metal-binding</keyword>
<dbReference type="InterPro" id="IPR001818">
    <property type="entry name" value="Pept_M10_metallopeptidase"/>
</dbReference>
<evidence type="ECO:0000256" key="9">
    <source>
        <dbReference type="PIRSR" id="PIRSR621190-5"/>
    </source>
</evidence>
<keyword evidence="7" id="KW-0482">Metalloprotease</keyword>
<dbReference type="GO" id="GO:0030198">
    <property type="term" value="P:extracellular matrix organization"/>
    <property type="evidence" value="ECO:0007669"/>
    <property type="project" value="TreeGrafter"/>
</dbReference>
<evidence type="ECO:0000256" key="8">
    <source>
        <dbReference type="PIRSR" id="PIRSR621190-2"/>
    </source>
</evidence>
<protein>
    <submittedName>
        <fullName evidence="12">Peptidase metallopeptidase domain-containing protein</fullName>
    </submittedName>
</protein>
<feature type="domain" description="Peptidase metallopeptidase" evidence="10">
    <location>
        <begin position="98"/>
        <end position="280"/>
    </location>
</feature>
<dbReference type="InterPro" id="IPR006026">
    <property type="entry name" value="Peptidase_Metallo"/>
</dbReference>
<dbReference type="Proteomes" id="UP000887574">
    <property type="component" value="Unplaced"/>
</dbReference>
<dbReference type="AlphaFoldDB" id="A0A915DIT1"/>
<dbReference type="SUPFAM" id="SSF47090">
    <property type="entry name" value="PGBD-like"/>
    <property type="match status" value="1"/>
</dbReference>
<feature type="binding site" evidence="8">
    <location>
        <position position="171"/>
    </location>
    <ligand>
        <name>Zn(2+)</name>
        <dbReference type="ChEBI" id="CHEBI:29105"/>
        <label>1</label>
    </ligand>
</feature>
<keyword evidence="4" id="KW-0732">Signal</keyword>
<dbReference type="SMART" id="SM00235">
    <property type="entry name" value="ZnMc"/>
    <property type="match status" value="1"/>
</dbReference>
<evidence type="ECO:0000313" key="11">
    <source>
        <dbReference type="Proteomes" id="UP000887574"/>
    </source>
</evidence>
<feature type="short sequence motif" description="Cysteine switch" evidence="9">
    <location>
        <begin position="84"/>
        <end position="91"/>
    </location>
</feature>
<evidence type="ECO:0000256" key="1">
    <source>
        <dbReference type="ARBA" id="ARBA00010370"/>
    </source>
</evidence>
<feature type="binding site" evidence="8">
    <location>
        <position position="205"/>
    </location>
    <ligand>
        <name>Zn(2+)</name>
        <dbReference type="ChEBI" id="CHEBI:29105"/>
        <label>1</label>
    </ligand>
</feature>
<dbReference type="PANTHER" id="PTHR10201">
    <property type="entry name" value="MATRIX METALLOPROTEINASE"/>
    <property type="match status" value="1"/>
</dbReference>
<feature type="binding site" evidence="8">
    <location>
        <position position="203"/>
    </location>
    <ligand>
        <name>Ca(2+)</name>
        <dbReference type="ChEBI" id="CHEBI:29108"/>
        <label>2</label>
    </ligand>
</feature>
<organism evidence="11 12">
    <name type="scientific">Ditylenchus dipsaci</name>
    <dbReference type="NCBI Taxonomy" id="166011"/>
    <lineage>
        <taxon>Eukaryota</taxon>
        <taxon>Metazoa</taxon>
        <taxon>Ecdysozoa</taxon>
        <taxon>Nematoda</taxon>
        <taxon>Chromadorea</taxon>
        <taxon>Rhabditida</taxon>
        <taxon>Tylenchina</taxon>
        <taxon>Tylenchomorpha</taxon>
        <taxon>Sphaerularioidea</taxon>
        <taxon>Anguinidae</taxon>
        <taxon>Anguininae</taxon>
        <taxon>Ditylenchus</taxon>
    </lineage>
</organism>
<keyword evidence="6 8" id="KW-0862">Zinc</keyword>
<keyword evidence="2" id="KW-0645">Protease</keyword>
<name>A0A915DIT1_9BILA</name>
<dbReference type="Pfam" id="PF00413">
    <property type="entry name" value="Peptidase_M10"/>
    <property type="match status" value="1"/>
</dbReference>
<dbReference type="InterPro" id="IPR024079">
    <property type="entry name" value="MetalloPept_cat_dom_sf"/>
</dbReference>
<feature type="binding site" evidence="8">
    <location>
        <position position="252"/>
    </location>
    <ligand>
        <name>Zn(2+)</name>
        <dbReference type="ChEBI" id="CHEBI:29105"/>
        <label>2</label>
        <note>catalytic</note>
    </ligand>
</feature>
<feature type="binding site" evidence="8">
    <location>
        <position position="116"/>
    </location>
    <ligand>
        <name>Ca(2+)</name>
        <dbReference type="ChEBI" id="CHEBI:29108"/>
        <label>1</label>
    </ligand>
</feature>
<dbReference type="GO" id="GO:0031012">
    <property type="term" value="C:extracellular matrix"/>
    <property type="evidence" value="ECO:0007669"/>
    <property type="project" value="InterPro"/>
</dbReference>
<dbReference type="Gene3D" id="3.40.390.10">
    <property type="entry name" value="Collagenase (Catalytic Domain)"/>
    <property type="match status" value="1"/>
</dbReference>
<dbReference type="InterPro" id="IPR036365">
    <property type="entry name" value="PGBD-like_sf"/>
</dbReference>
<evidence type="ECO:0000256" key="3">
    <source>
        <dbReference type="ARBA" id="ARBA00022723"/>
    </source>
</evidence>
<dbReference type="GO" id="GO:0005615">
    <property type="term" value="C:extracellular space"/>
    <property type="evidence" value="ECO:0007669"/>
    <property type="project" value="TreeGrafter"/>
</dbReference>
<evidence type="ECO:0000256" key="7">
    <source>
        <dbReference type="ARBA" id="ARBA00023049"/>
    </source>
</evidence>
<keyword evidence="11" id="KW-1185">Reference proteome</keyword>
<comment type="similarity">
    <text evidence="1">Belongs to the peptidase M10A family.</text>
</comment>
<reference evidence="12" key="1">
    <citation type="submission" date="2022-11" db="UniProtKB">
        <authorList>
            <consortium name="WormBaseParasite"/>
        </authorList>
    </citation>
    <scope>IDENTIFICATION</scope>
</reference>
<feature type="binding site" description="in inhibited form" evidence="8">
    <location>
        <position position="86"/>
    </location>
    <ligand>
        <name>Zn(2+)</name>
        <dbReference type="ChEBI" id="CHEBI:29105"/>
        <label>2</label>
        <note>catalytic</note>
    </ligand>
</feature>
<keyword evidence="8" id="KW-0106">Calcium</keyword>
<sequence length="319" mass="36947">MSVKENFGLRAKLVVGSAKDSDGFEHTKRWHESAIKYLNEFGYLSTLRPTPRELQNAVKAFQDLIGVKSNGLLTQQTMELMMQPRCGNSDVSRSILERRKRFVYISRWENKNYTKDIPRPEIKQTVKKAFHLWSSQVKITSMESLTLIFEEANSEAEADITILWAEGDHGDAHKFDGPGLDGSNILAHTFYPNYQSKGTLNGDIHLDDYAIWHVNSSKEGPVFHMFWCMKLDILWDWDIPKTTSWLIFRAIMYPIYRKEQLDLMQLDLDDKCAINWNYVGASDLCLYIWLLSEVLPKKIAIEKDLTYMISTDATEWTSN</sequence>
<feature type="binding site" evidence="8">
    <location>
        <position position="169"/>
    </location>
    <ligand>
        <name>Zn(2+)</name>
        <dbReference type="ChEBI" id="CHEBI:29105"/>
        <label>1</label>
    </ligand>
</feature>
<dbReference type="PANTHER" id="PTHR10201:SF291">
    <property type="entry name" value="MATRIX METALLOPROTEINASE 1, ISOFORM C-RELATED"/>
    <property type="match status" value="1"/>
</dbReference>
<feature type="binding site" evidence="8">
    <location>
        <position position="188"/>
    </location>
    <ligand>
        <name>Zn(2+)</name>
        <dbReference type="ChEBI" id="CHEBI:29105"/>
        <label>1</label>
    </ligand>
</feature>
<accession>A0A915DIT1</accession>
<dbReference type="InterPro" id="IPR021190">
    <property type="entry name" value="Pept_M10A"/>
</dbReference>
<proteinExistence type="inferred from homology"/>
<dbReference type="SUPFAM" id="SSF55486">
    <property type="entry name" value="Metalloproteases ('zincins'), catalytic domain"/>
    <property type="match status" value="1"/>
</dbReference>
<feature type="binding site" evidence="8">
    <location>
        <position position="208"/>
    </location>
    <ligand>
        <name>Ca(2+)</name>
        <dbReference type="ChEBI" id="CHEBI:29108"/>
        <label>1</label>
    </ligand>
</feature>
<evidence type="ECO:0000313" key="12">
    <source>
        <dbReference type="WBParaSite" id="jg20438"/>
    </source>
</evidence>
<comment type="cofactor">
    <cofactor evidence="8">
        <name>Ca(2+)</name>
        <dbReference type="ChEBI" id="CHEBI:29108"/>
    </cofactor>
    <text evidence="8">Can bind about 5 Ca(2+) ions per subunit.</text>
</comment>
<dbReference type="PRINTS" id="PR00138">
    <property type="entry name" value="MATRIXIN"/>
</dbReference>
<evidence type="ECO:0000256" key="6">
    <source>
        <dbReference type="ARBA" id="ARBA00022833"/>
    </source>
</evidence>